<dbReference type="AlphaFoldDB" id="A5E3X8"/>
<feature type="region of interest" description="Disordered" evidence="8">
    <location>
        <begin position="379"/>
        <end position="414"/>
    </location>
</feature>
<dbReference type="eggNOG" id="KOG2398">
    <property type="taxonomic scope" value="Eukaryota"/>
</dbReference>
<dbReference type="SUPFAM" id="SSF103657">
    <property type="entry name" value="BAR/IMD domain-like"/>
    <property type="match status" value="1"/>
</dbReference>
<evidence type="ECO:0000313" key="11">
    <source>
        <dbReference type="EMBL" id="EDK46136.1"/>
    </source>
</evidence>
<feature type="compositionally biased region" description="Low complexity" evidence="8">
    <location>
        <begin position="382"/>
        <end position="401"/>
    </location>
</feature>
<dbReference type="Gene3D" id="1.20.1270.60">
    <property type="entry name" value="Arfaptin homology (AH) domain/BAR domain"/>
    <property type="match status" value="1"/>
</dbReference>
<keyword evidence="12" id="KW-1185">Reference proteome</keyword>
<dbReference type="PROSITE" id="PS51741">
    <property type="entry name" value="F_BAR"/>
    <property type="match status" value="1"/>
</dbReference>
<dbReference type="KEGG" id="lel:PVL30_004041"/>
<feature type="domain" description="F-BAR" evidence="10">
    <location>
        <begin position="17"/>
        <end position="272"/>
    </location>
</feature>
<evidence type="ECO:0000313" key="12">
    <source>
        <dbReference type="Proteomes" id="UP000001996"/>
    </source>
</evidence>
<dbReference type="SUPFAM" id="SSF50044">
    <property type="entry name" value="SH3-domain"/>
    <property type="match status" value="1"/>
</dbReference>
<feature type="compositionally biased region" description="Basic and acidic residues" evidence="8">
    <location>
        <begin position="597"/>
        <end position="607"/>
    </location>
</feature>
<dbReference type="InterPro" id="IPR031160">
    <property type="entry name" value="F_BAR_dom"/>
</dbReference>
<evidence type="ECO:0000256" key="4">
    <source>
        <dbReference type="ARBA" id="ARBA00022553"/>
    </source>
</evidence>
<dbReference type="GO" id="GO:0120104">
    <property type="term" value="C:mitotic actomyosin contractile ring, proximal layer"/>
    <property type="evidence" value="ECO:0007669"/>
    <property type="project" value="TreeGrafter"/>
</dbReference>
<dbReference type="OMA" id="AYHEANQ"/>
<dbReference type="CDD" id="cd07651">
    <property type="entry name" value="F-BAR_PombeCdc15_like"/>
    <property type="match status" value="1"/>
</dbReference>
<dbReference type="InterPro" id="IPR001452">
    <property type="entry name" value="SH3_domain"/>
</dbReference>
<dbReference type="STRING" id="379508.A5E3X8"/>
<dbReference type="GO" id="GO:0030447">
    <property type="term" value="P:filamentous growth"/>
    <property type="evidence" value="ECO:0007669"/>
    <property type="project" value="UniProtKB-ARBA"/>
</dbReference>
<evidence type="ECO:0000256" key="8">
    <source>
        <dbReference type="SAM" id="MobiDB-lite"/>
    </source>
</evidence>
<evidence type="ECO:0000256" key="1">
    <source>
        <dbReference type="ARBA" id="ARBA00004245"/>
    </source>
</evidence>
<dbReference type="EMBL" id="CH981529">
    <property type="protein sequence ID" value="EDK46136.1"/>
    <property type="molecule type" value="Genomic_DNA"/>
</dbReference>
<feature type="compositionally biased region" description="Polar residues" evidence="8">
    <location>
        <begin position="519"/>
        <end position="531"/>
    </location>
</feature>
<dbReference type="Pfam" id="PF00018">
    <property type="entry name" value="SH3_1"/>
    <property type="match status" value="1"/>
</dbReference>
<dbReference type="SMART" id="SM00326">
    <property type="entry name" value="SH3"/>
    <property type="match status" value="1"/>
</dbReference>
<evidence type="ECO:0000259" key="10">
    <source>
        <dbReference type="PROSITE" id="PS51741"/>
    </source>
</evidence>
<dbReference type="InterPro" id="IPR001060">
    <property type="entry name" value="FCH_dom"/>
</dbReference>
<dbReference type="GeneID" id="5231658"/>
<reference evidence="11 12" key="1">
    <citation type="journal article" date="2009" name="Nature">
        <title>Evolution of pathogenicity and sexual reproduction in eight Candida genomes.</title>
        <authorList>
            <person name="Butler G."/>
            <person name="Rasmussen M.D."/>
            <person name="Lin M.F."/>
            <person name="Santos M.A."/>
            <person name="Sakthikumar S."/>
            <person name="Munro C.A."/>
            <person name="Rheinbay E."/>
            <person name="Grabherr M."/>
            <person name="Forche A."/>
            <person name="Reedy J.L."/>
            <person name="Agrafioti I."/>
            <person name="Arnaud M.B."/>
            <person name="Bates S."/>
            <person name="Brown A.J."/>
            <person name="Brunke S."/>
            <person name="Costanzo M.C."/>
            <person name="Fitzpatrick D.A."/>
            <person name="de Groot P.W."/>
            <person name="Harris D."/>
            <person name="Hoyer L.L."/>
            <person name="Hube B."/>
            <person name="Klis F.M."/>
            <person name="Kodira C."/>
            <person name="Lennard N."/>
            <person name="Logue M.E."/>
            <person name="Martin R."/>
            <person name="Neiman A.M."/>
            <person name="Nikolaou E."/>
            <person name="Quail M.A."/>
            <person name="Quinn J."/>
            <person name="Santos M.C."/>
            <person name="Schmitzberger F.F."/>
            <person name="Sherlock G."/>
            <person name="Shah P."/>
            <person name="Silverstein K.A."/>
            <person name="Skrzypek M.S."/>
            <person name="Soll D."/>
            <person name="Staggs R."/>
            <person name="Stansfield I."/>
            <person name="Stumpf M.P."/>
            <person name="Sudbery P.E."/>
            <person name="Srikantha T."/>
            <person name="Zeng Q."/>
            <person name="Berman J."/>
            <person name="Berriman M."/>
            <person name="Heitman J."/>
            <person name="Gow N.A."/>
            <person name="Lorenz M.C."/>
            <person name="Birren B.W."/>
            <person name="Kellis M."/>
            <person name="Cuomo C.A."/>
        </authorList>
    </citation>
    <scope>NUCLEOTIDE SEQUENCE [LARGE SCALE GENOMIC DNA]</scope>
    <source>
        <strain evidence="12">ATCC 11503 / BCRC 21390 / CBS 2605 / JCM 1781 / NBRC 1676 / NRRL YB-4239</strain>
    </source>
</reference>
<dbReference type="GO" id="GO:0009898">
    <property type="term" value="C:cytoplasmic side of plasma membrane"/>
    <property type="evidence" value="ECO:0007669"/>
    <property type="project" value="TreeGrafter"/>
</dbReference>
<dbReference type="Proteomes" id="UP000001996">
    <property type="component" value="Unassembled WGS sequence"/>
</dbReference>
<dbReference type="InterPro" id="IPR027267">
    <property type="entry name" value="AH/BAR_dom_sf"/>
</dbReference>
<keyword evidence="4" id="KW-0597">Phosphoprotein</keyword>
<protein>
    <recommendedName>
        <fullName evidence="13">SH3 domain-containing protein</fullName>
    </recommendedName>
</protein>
<name>A5E3X8_LODEL</name>
<evidence type="ECO:0000256" key="2">
    <source>
        <dbReference type="ARBA" id="ARBA00022443"/>
    </source>
</evidence>
<feature type="compositionally biased region" description="Low complexity" evidence="8">
    <location>
        <begin position="335"/>
        <end position="347"/>
    </location>
</feature>
<feature type="region of interest" description="Disordered" evidence="8">
    <location>
        <begin position="663"/>
        <end position="704"/>
    </location>
</feature>
<keyword evidence="3" id="KW-0963">Cytoplasm</keyword>
<accession>A5E3X8</accession>
<proteinExistence type="predicted"/>
<dbReference type="VEuPathDB" id="FungiDB:LELG_04316"/>
<dbReference type="PANTHER" id="PTHR23065">
    <property type="entry name" value="PROLINE-SERINE-THREONINE PHOSPHATASE INTERACTING PROTEIN 1"/>
    <property type="match status" value="1"/>
</dbReference>
<dbReference type="InterPro" id="IPR036028">
    <property type="entry name" value="SH3-like_dom_sf"/>
</dbReference>
<dbReference type="HOGENOM" id="CLU_380874_0_0_1"/>
<evidence type="ECO:0000256" key="7">
    <source>
        <dbReference type="PROSITE-ProRule" id="PRU01077"/>
    </source>
</evidence>
<evidence type="ECO:0000256" key="5">
    <source>
        <dbReference type="ARBA" id="ARBA00023212"/>
    </source>
</evidence>
<dbReference type="PANTHER" id="PTHR23065:SF7">
    <property type="entry name" value="NOSTRIN, ISOFORM H"/>
    <property type="match status" value="1"/>
</dbReference>
<dbReference type="OrthoDB" id="27823at2759"/>
<feature type="region of interest" description="Disordered" evidence="8">
    <location>
        <begin position="518"/>
        <end position="614"/>
    </location>
</feature>
<dbReference type="Gene3D" id="2.30.30.40">
    <property type="entry name" value="SH3 Domains"/>
    <property type="match status" value="1"/>
</dbReference>
<keyword evidence="5" id="KW-0206">Cytoskeleton</keyword>
<sequence length="866" mass="99048">MRTTAAEVTTNSVEGYVEFVNNFWGSSPEQSFEIISIRIKDSIKTLYEVINFYQEKISIEKDYIKRLEKLQAKCPLGTHETGSLKRSLDKFHLENDTMIDHNVKFVKSTQDANLEKLQHFTQLYIQKVDKLRHHMSKVISRRANTLKELNVHKNKYQEECGLMKSLKLQLQTTWGKELEKNQLKYNKLSSSIAQTRNNYQYSINAFKEINDIYKRDWSISVNDFYKLEIERVQLIKINCFNYCNNIATLCVDVDQSIDLARSSFAAVQPQPDVQEFSNNYGTGNKIYNDPEFVEYMTGTEEPSIGYTILGLRNPNHDEILTRTYSNFSQRQQVGKQQLPPKNLQQPPRNGRDNGESIMFNPIDDFTLKAQAARPSTEKMIANGSNNTNTNTTTSNNNHSNGVGRGSPPKSPFYHHITSPLKDLPKVDLQFTNPLENEKNFNERNHFVTPTKNTIFETSPYKQRTAIPDLSPTKQINATMTTNATTPSNPTMTPIPIPLPISSPTQTAKTKPIEQHIPATRQTLSPPKNSHSPARKPPIDLLSHKTQSTSSSVPDNDVFSKDERLSNSGGTSSNYSSERNWASPRRREKQLQQMQEQITRRATNEFGRRSQNSRNDAIDQQLINAKTKVPIVNDFSIDFIAKALEDLNAGGNGDVNQFRRSIRSNGNGLNAGNHERNSERNYERGHERDRESIVTSTYSRRPKSDYIDDHNEVAQRYESISFRRPKSMVDIGGSDNGVNNVNESFANKRASPDVFTTKPQQYPYAQKQNRYYQTPNNSPLKSKTVELKNVKPTIKITPVNQRPYVSTATARYTFKPQEEGELYFRKGWQMFIIHKQEDNWFVCELGPNCDDCNGMIGLVPGNYIVEH</sequence>
<feature type="domain" description="SH3" evidence="9">
    <location>
        <begin position="802"/>
        <end position="866"/>
    </location>
</feature>
<keyword evidence="2 6" id="KW-0728">SH3 domain</keyword>
<organism evidence="11 12">
    <name type="scientific">Lodderomyces elongisporus (strain ATCC 11503 / CBS 2605 / JCM 1781 / NBRC 1676 / NRRL YB-4239)</name>
    <name type="common">Yeast</name>
    <name type="synonym">Saccharomyces elongisporus</name>
    <dbReference type="NCBI Taxonomy" id="379508"/>
    <lineage>
        <taxon>Eukaryota</taxon>
        <taxon>Fungi</taxon>
        <taxon>Dikarya</taxon>
        <taxon>Ascomycota</taxon>
        <taxon>Saccharomycotina</taxon>
        <taxon>Pichiomycetes</taxon>
        <taxon>Debaryomycetaceae</taxon>
        <taxon>Candida/Lodderomyces clade</taxon>
        <taxon>Lodderomyces</taxon>
    </lineage>
</organism>
<evidence type="ECO:0000256" key="6">
    <source>
        <dbReference type="PROSITE-ProRule" id="PRU00192"/>
    </source>
</evidence>
<dbReference type="GO" id="GO:0030036">
    <property type="term" value="P:actin cytoskeleton organization"/>
    <property type="evidence" value="ECO:0007669"/>
    <property type="project" value="UniProtKB-ARBA"/>
</dbReference>
<evidence type="ECO:0008006" key="13">
    <source>
        <dbReference type="Google" id="ProtNLM"/>
    </source>
</evidence>
<dbReference type="CDD" id="cd00174">
    <property type="entry name" value="SH3"/>
    <property type="match status" value="1"/>
</dbReference>
<feature type="compositionally biased region" description="Low complexity" evidence="8">
    <location>
        <begin position="565"/>
        <end position="576"/>
    </location>
</feature>
<feature type="region of interest" description="Disordered" evidence="8">
    <location>
        <begin position="328"/>
        <end position="359"/>
    </location>
</feature>
<dbReference type="InParanoid" id="A5E3X8"/>
<evidence type="ECO:0000256" key="3">
    <source>
        <dbReference type="ARBA" id="ARBA00022490"/>
    </source>
</evidence>
<dbReference type="PROSITE" id="PS50002">
    <property type="entry name" value="SH3"/>
    <property type="match status" value="1"/>
</dbReference>
<dbReference type="Pfam" id="PF00611">
    <property type="entry name" value="FCH"/>
    <property type="match status" value="1"/>
</dbReference>
<evidence type="ECO:0000259" key="9">
    <source>
        <dbReference type="PROSITE" id="PS50002"/>
    </source>
</evidence>
<comment type="subcellular location">
    <subcellularLocation>
        <location evidence="1">Cytoplasm</location>
        <location evidence="1">Cytoskeleton</location>
    </subcellularLocation>
</comment>
<dbReference type="GO" id="GO:0005543">
    <property type="term" value="F:phospholipid binding"/>
    <property type="evidence" value="ECO:0007669"/>
    <property type="project" value="TreeGrafter"/>
</dbReference>
<feature type="compositionally biased region" description="Basic and acidic residues" evidence="8">
    <location>
        <begin position="672"/>
        <end position="691"/>
    </location>
</feature>
<keyword evidence="7" id="KW-0175">Coiled coil</keyword>
<gene>
    <name evidence="11" type="ORF">LELG_04316</name>
</gene>
<feature type="compositionally biased region" description="Polar residues" evidence="8">
    <location>
        <begin position="543"/>
        <end position="553"/>
    </location>
</feature>